<dbReference type="InterPro" id="IPR021309">
    <property type="entry name" value="YgaP-like_TM"/>
</dbReference>
<dbReference type="RefSeq" id="WP_074201705.1">
    <property type="nucleotide sequence ID" value="NZ_FSRE01000003.1"/>
</dbReference>
<evidence type="ECO:0000313" key="4">
    <source>
        <dbReference type="Proteomes" id="UP000198461"/>
    </source>
</evidence>
<protein>
    <recommendedName>
        <fullName evidence="2">Inner membrane protein YgaP-like transmembrane domain-containing protein</fullName>
    </recommendedName>
</protein>
<keyword evidence="4" id="KW-1185">Reference proteome</keyword>
<evidence type="ECO:0000313" key="3">
    <source>
        <dbReference type="EMBL" id="SIO09844.1"/>
    </source>
</evidence>
<organism evidence="3 4">
    <name type="scientific">Sulfurivirga caldicuralii</name>
    <dbReference type="NCBI Taxonomy" id="364032"/>
    <lineage>
        <taxon>Bacteria</taxon>
        <taxon>Pseudomonadati</taxon>
        <taxon>Pseudomonadota</taxon>
        <taxon>Gammaproteobacteria</taxon>
        <taxon>Thiotrichales</taxon>
        <taxon>Piscirickettsiaceae</taxon>
        <taxon>Sulfurivirga</taxon>
    </lineage>
</organism>
<name>A0A1N6GQP2_9GAMM</name>
<dbReference type="STRING" id="364032.SAMN05443662_1452"/>
<feature type="domain" description="Inner membrane protein YgaP-like transmembrane" evidence="2">
    <location>
        <begin position="1"/>
        <end position="58"/>
    </location>
</feature>
<dbReference type="EMBL" id="FSRE01000003">
    <property type="protein sequence ID" value="SIO09844.1"/>
    <property type="molecule type" value="Genomic_DNA"/>
</dbReference>
<keyword evidence="1" id="KW-1133">Transmembrane helix</keyword>
<reference evidence="3 4" key="1">
    <citation type="submission" date="2016-11" db="EMBL/GenBank/DDBJ databases">
        <authorList>
            <person name="Jaros S."/>
            <person name="Januszkiewicz K."/>
            <person name="Wedrychowicz H."/>
        </authorList>
    </citation>
    <scope>NUCLEOTIDE SEQUENCE [LARGE SCALE GENOMIC DNA]</scope>
    <source>
        <strain evidence="3 4">DSM 17737</strain>
    </source>
</reference>
<evidence type="ECO:0000256" key="1">
    <source>
        <dbReference type="SAM" id="Phobius"/>
    </source>
</evidence>
<dbReference type="Pfam" id="PF11127">
    <property type="entry name" value="YgaP-like_TM"/>
    <property type="match status" value="1"/>
</dbReference>
<dbReference type="AlphaFoldDB" id="A0A1N6GQP2"/>
<proteinExistence type="predicted"/>
<keyword evidence="1" id="KW-0812">Transmembrane</keyword>
<feature type="transmembrane region" description="Helical" evidence="1">
    <location>
        <begin position="12"/>
        <end position="36"/>
    </location>
</feature>
<dbReference type="Proteomes" id="UP000198461">
    <property type="component" value="Unassembled WGS sequence"/>
</dbReference>
<sequence length="66" mass="7154">MNVCGLDRWLRILVGIILVGLAAAGAIGVWGWIGLIPLLTGLFRWCPLYAIFGFQTCGLAEQKYGS</sequence>
<accession>A0A1N6GQP2</accession>
<evidence type="ECO:0000259" key="2">
    <source>
        <dbReference type="Pfam" id="PF11127"/>
    </source>
</evidence>
<gene>
    <name evidence="3" type="ORF">SAMN05443662_1452</name>
</gene>
<keyword evidence="1" id="KW-0472">Membrane</keyword>